<dbReference type="SMART" id="SM00974">
    <property type="entry name" value="T5orf172"/>
    <property type="match status" value="1"/>
</dbReference>
<dbReference type="GeneID" id="63749836"/>
<dbReference type="InterPro" id="IPR053006">
    <property type="entry name" value="Meiosis_regulatory"/>
</dbReference>
<feature type="domain" description="Bacteriophage T5 Orf172 DNA-binding" evidence="2">
    <location>
        <begin position="171"/>
        <end position="260"/>
    </location>
</feature>
<feature type="region of interest" description="Disordered" evidence="1">
    <location>
        <begin position="100"/>
        <end position="130"/>
    </location>
</feature>
<dbReference type="InterPro" id="IPR018306">
    <property type="entry name" value="Phage_T5_Orf172_DNA-bd"/>
</dbReference>
<feature type="compositionally biased region" description="Polar residues" evidence="1">
    <location>
        <begin position="100"/>
        <end position="109"/>
    </location>
</feature>
<evidence type="ECO:0000256" key="1">
    <source>
        <dbReference type="SAM" id="MobiDB-lite"/>
    </source>
</evidence>
<name>A0A1L9S173_ASPWE</name>
<evidence type="ECO:0000313" key="4">
    <source>
        <dbReference type="Proteomes" id="UP000184383"/>
    </source>
</evidence>
<dbReference type="PANTHER" id="PTHR28094:SF1">
    <property type="entry name" value="MEIOTICALLY UP-REGULATED GENE 113 PROTEIN"/>
    <property type="match status" value="1"/>
</dbReference>
<dbReference type="Proteomes" id="UP000184383">
    <property type="component" value="Unassembled WGS sequence"/>
</dbReference>
<dbReference type="OrthoDB" id="4474050at2759"/>
<dbReference type="EMBL" id="KV878209">
    <property type="protein sequence ID" value="OJJ40929.1"/>
    <property type="molecule type" value="Genomic_DNA"/>
</dbReference>
<evidence type="ECO:0000259" key="2">
    <source>
        <dbReference type="SMART" id="SM00974"/>
    </source>
</evidence>
<dbReference type="VEuPathDB" id="FungiDB:ASPWEDRAFT_34393"/>
<organism evidence="3 4">
    <name type="scientific">Aspergillus wentii DTO 134E9</name>
    <dbReference type="NCBI Taxonomy" id="1073089"/>
    <lineage>
        <taxon>Eukaryota</taxon>
        <taxon>Fungi</taxon>
        <taxon>Dikarya</taxon>
        <taxon>Ascomycota</taxon>
        <taxon>Pezizomycotina</taxon>
        <taxon>Eurotiomycetes</taxon>
        <taxon>Eurotiomycetidae</taxon>
        <taxon>Eurotiales</taxon>
        <taxon>Aspergillaceae</taxon>
        <taxon>Aspergillus</taxon>
        <taxon>Aspergillus subgen. Cremei</taxon>
    </lineage>
</organism>
<proteinExistence type="predicted"/>
<dbReference type="PANTHER" id="PTHR28094">
    <property type="entry name" value="MEIOTICALLY UP-REGULATED GENE 113 PROTEIN"/>
    <property type="match status" value="1"/>
</dbReference>
<keyword evidence="4" id="KW-1185">Reference proteome</keyword>
<sequence length="369" mass="42106">MSNINFVCLREVVVPIESPQTCAAVVFSKGWERRCRFPVQIDRENLLSALEKLQGIGTSDTDIDKTLLQIAHTCLCPRWHKKVSINAVQHWKAQLDQTKIVTPQKNPETPTKMKSAGSRQRTPSSLPPIVFEPYEDKSPEDWNRQMTDLLNRSLGEKDLESGYIYAISHSSAGEGKYKIGFSKHRPDKQRLKTHEKCYPGLSIPVFYEFPRARRFEQLILRVLGDRRIQHTCHRCPGGPTQHTEWVVANRQYVKEALYVWSQLADTGFYLPNGCLNPQFTLPVASFSADSDRWMRWAKDQLAIDQHSPLEPSPTLYGSANFEFASNDNSMYLDDDENVPYPDTPLQGKISDRNPTRVDLITAVDRLSLG</sequence>
<evidence type="ECO:0000313" key="3">
    <source>
        <dbReference type="EMBL" id="OJJ40929.1"/>
    </source>
</evidence>
<gene>
    <name evidence="3" type="ORF">ASPWEDRAFT_34393</name>
</gene>
<dbReference type="AlphaFoldDB" id="A0A1L9S173"/>
<dbReference type="Pfam" id="PF10544">
    <property type="entry name" value="T5orf172"/>
    <property type="match status" value="1"/>
</dbReference>
<dbReference type="RefSeq" id="XP_040694605.1">
    <property type="nucleotide sequence ID" value="XM_040833988.1"/>
</dbReference>
<protein>
    <recommendedName>
        <fullName evidence="2">Bacteriophage T5 Orf172 DNA-binding domain-containing protein</fullName>
    </recommendedName>
</protein>
<accession>A0A1L9S173</accession>
<reference evidence="4" key="1">
    <citation type="journal article" date="2017" name="Genome Biol.">
        <title>Comparative genomics reveals high biological diversity and specific adaptations in the industrially and medically important fungal genus Aspergillus.</title>
        <authorList>
            <person name="de Vries R.P."/>
            <person name="Riley R."/>
            <person name="Wiebenga A."/>
            <person name="Aguilar-Osorio G."/>
            <person name="Amillis S."/>
            <person name="Uchima C.A."/>
            <person name="Anderluh G."/>
            <person name="Asadollahi M."/>
            <person name="Askin M."/>
            <person name="Barry K."/>
            <person name="Battaglia E."/>
            <person name="Bayram O."/>
            <person name="Benocci T."/>
            <person name="Braus-Stromeyer S.A."/>
            <person name="Caldana C."/>
            <person name="Canovas D."/>
            <person name="Cerqueira G.C."/>
            <person name="Chen F."/>
            <person name="Chen W."/>
            <person name="Choi C."/>
            <person name="Clum A."/>
            <person name="Dos Santos R.A."/>
            <person name="Damasio A.R."/>
            <person name="Diallinas G."/>
            <person name="Emri T."/>
            <person name="Fekete E."/>
            <person name="Flipphi M."/>
            <person name="Freyberg S."/>
            <person name="Gallo A."/>
            <person name="Gournas C."/>
            <person name="Habgood R."/>
            <person name="Hainaut M."/>
            <person name="Harispe M.L."/>
            <person name="Henrissat B."/>
            <person name="Hilden K.S."/>
            <person name="Hope R."/>
            <person name="Hossain A."/>
            <person name="Karabika E."/>
            <person name="Karaffa L."/>
            <person name="Karanyi Z."/>
            <person name="Krasevec N."/>
            <person name="Kuo A."/>
            <person name="Kusch H."/>
            <person name="LaButti K."/>
            <person name="Lagendijk E.L."/>
            <person name="Lapidus A."/>
            <person name="Levasseur A."/>
            <person name="Lindquist E."/>
            <person name="Lipzen A."/>
            <person name="Logrieco A.F."/>
            <person name="MacCabe A."/>
            <person name="Maekelae M.R."/>
            <person name="Malavazi I."/>
            <person name="Melin P."/>
            <person name="Meyer V."/>
            <person name="Mielnichuk N."/>
            <person name="Miskei M."/>
            <person name="Molnar A.P."/>
            <person name="Mule G."/>
            <person name="Ngan C.Y."/>
            <person name="Orejas M."/>
            <person name="Orosz E."/>
            <person name="Ouedraogo J.P."/>
            <person name="Overkamp K.M."/>
            <person name="Park H.-S."/>
            <person name="Perrone G."/>
            <person name="Piumi F."/>
            <person name="Punt P.J."/>
            <person name="Ram A.F."/>
            <person name="Ramon A."/>
            <person name="Rauscher S."/>
            <person name="Record E."/>
            <person name="Riano-Pachon D.M."/>
            <person name="Robert V."/>
            <person name="Roehrig J."/>
            <person name="Ruller R."/>
            <person name="Salamov A."/>
            <person name="Salih N.S."/>
            <person name="Samson R.A."/>
            <person name="Sandor E."/>
            <person name="Sanguinetti M."/>
            <person name="Schuetze T."/>
            <person name="Sepcic K."/>
            <person name="Shelest E."/>
            <person name="Sherlock G."/>
            <person name="Sophianopoulou V."/>
            <person name="Squina F.M."/>
            <person name="Sun H."/>
            <person name="Susca A."/>
            <person name="Todd R.B."/>
            <person name="Tsang A."/>
            <person name="Unkles S.E."/>
            <person name="van de Wiele N."/>
            <person name="van Rossen-Uffink D."/>
            <person name="Oliveira J.V."/>
            <person name="Vesth T.C."/>
            <person name="Visser J."/>
            <person name="Yu J.-H."/>
            <person name="Zhou M."/>
            <person name="Andersen M.R."/>
            <person name="Archer D.B."/>
            <person name="Baker S.E."/>
            <person name="Benoit I."/>
            <person name="Brakhage A.A."/>
            <person name="Braus G.H."/>
            <person name="Fischer R."/>
            <person name="Frisvad J.C."/>
            <person name="Goldman G.H."/>
            <person name="Houbraken J."/>
            <person name="Oakley B."/>
            <person name="Pocsi I."/>
            <person name="Scazzocchio C."/>
            <person name="Seiboth B."/>
            <person name="vanKuyk P.A."/>
            <person name="Wortman J."/>
            <person name="Dyer P.S."/>
            <person name="Grigoriev I.V."/>
        </authorList>
    </citation>
    <scope>NUCLEOTIDE SEQUENCE [LARGE SCALE GENOMIC DNA]</scope>
    <source>
        <strain evidence="4">DTO 134E9</strain>
    </source>
</reference>